<keyword evidence="5" id="KW-0963">Cytoplasm</keyword>
<comment type="caution">
    <text evidence="9">The sequence shown here is derived from an EMBL/GenBank/DDBJ whole genome shotgun (WGS) entry which is preliminary data.</text>
</comment>
<dbReference type="EMBL" id="JADGKB010000005">
    <property type="protein sequence ID" value="KAJ3261603.1"/>
    <property type="molecule type" value="Genomic_DNA"/>
</dbReference>
<evidence type="ECO:0000256" key="1">
    <source>
        <dbReference type="ARBA" id="ARBA00004123"/>
    </source>
</evidence>
<evidence type="ECO:0000256" key="4">
    <source>
        <dbReference type="ARBA" id="ARBA00022448"/>
    </source>
</evidence>
<evidence type="ECO:0000256" key="5">
    <source>
        <dbReference type="ARBA" id="ARBA00022490"/>
    </source>
</evidence>
<dbReference type="Proteomes" id="UP001210925">
    <property type="component" value="Unassembled WGS sequence"/>
</dbReference>
<proteinExistence type="inferred from homology"/>
<keyword evidence="10" id="KW-1185">Reference proteome</keyword>
<feature type="domain" description="Exportin-7/Ran-binding protein 17 TPR repeats" evidence="8">
    <location>
        <begin position="187"/>
        <end position="325"/>
    </location>
</feature>
<dbReference type="GO" id="GO:0003779">
    <property type="term" value="F:actin binding"/>
    <property type="evidence" value="ECO:0007669"/>
    <property type="project" value="InterPro"/>
</dbReference>
<dbReference type="InterPro" id="IPR048278">
    <property type="entry name" value="PFN"/>
</dbReference>
<comment type="similarity">
    <text evidence="3">Belongs to the exportin family.</text>
</comment>
<accession>A0AAD5ULQ3</accession>
<keyword evidence="4" id="KW-0813">Transport</keyword>
<dbReference type="GO" id="GO:0005737">
    <property type="term" value="C:cytoplasm"/>
    <property type="evidence" value="ECO:0007669"/>
    <property type="project" value="UniProtKB-SubCell"/>
</dbReference>
<reference evidence="9" key="1">
    <citation type="submission" date="2020-05" db="EMBL/GenBank/DDBJ databases">
        <title>Phylogenomic resolution of chytrid fungi.</title>
        <authorList>
            <person name="Stajich J.E."/>
            <person name="Amses K."/>
            <person name="Simmons R."/>
            <person name="Seto K."/>
            <person name="Myers J."/>
            <person name="Bonds A."/>
            <person name="Quandt C.A."/>
            <person name="Barry K."/>
            <person name="Liu P."/>
            <person name="Grigoriev I."/>
            <person name="Longcore J.E."/>
            <person name="James T.Y."/>
        </authorList>
    </citation>
    <scope>NUCLEOTIDE SEQUENCE</scope>
    <source>
        <strain evidence="9">PLAUS21</strain>
    </source>
</reference>
<evidence type="ECO:0000256" key="7">
    <source>
        <dbReference type="ARBA" id="ARBA00023242"/>
    </source>
</evidence>
<gene>
    <name evidence="9" type="primary">RANBP17</name>
    <name evidence="9" type="ORF">HK103_005441</name>
</gene>
<dbReference type="GO" id="GO:0005643">
    <property type="term" value="C:nuclear pore"/>
    <property type="evidence" value="ECO:0007669"/>
    <property type="project" value="TreeGrafter"/>
</dbReference>
<dbReference type="Pfam" id="PF00235">
    <property type="entry name" value="Profilin"/>
    <property type="match status" value="1"/>
</dbReference>
<name>A0AAD5ULQ3_9FUNG</name>
<evidence type="ECO:0000256" key="3">
    <source>
        <dbReference type="ARBA" id="ARBA00009466"/>
    </source>
</evidence>
<dbReference type="AlphaFoldDB" id="A0AAD5ULQ3"/>
<organism evidence="9 10">
    <name type="scientific">Boothiomyces macroporosus</name>
    <dbReference type="NCBI Taxonomy" id="261099"/>
    <lineage>
        <taxon>Eukaryota</taxon>
        <taxon>Fungi</taxon>
        <taxon>Fungi incertae sedis</taxon>
        <taxon>Chytridiomycota</taxon>
        <taxon>Chytridiomycota incertae sedis</taxon>
        <taxon>Chytridiomycetes</taxon>
        <taxon>Rhizophydiales</taxon>
        <taxon>Terramycetaceae</taxon>
        <taxon>Boothiomyces</taxon>
    </lineage>
</organism>
<evidence type="ECO:0000259" key="8">
    <source>
        <dbReference type="Pfam" id="PF25795"/>
    </source>
</evidence>
<evidence type="ECO:0000256" key="6">
    <source>
        <dbReference type="ARBA" id="ARBA00022927"/>
    </source>
</evidence>
<dbReference type="GO" id="GO:0006611">
    <property type="term" value="P:protein export from nucleus"/>
    <property type="evidence" value="ECO:0007669"/>
    <property type="project" value="TreeGrafter"/>
</dbReference>
<keyword evidence="7" id="KW-0539">Nucleus</keyword>
<sequence length="704" mass="80901">MNALLQEALIGTKHISHAGIIRKKDGTIKAKSPLFTISPQEFHRIENAFLNPGEIRGSDGVVAFMENFYRPLKADSISIYAKNASVTELVFIIQIWVQLRETEHMFFVTNLSSVQQVSLFNIEFLSMYINLPAASLEQFYFDDTHAVEQVLPCLGKLVRTANYPFMANSMMSRFNDDGKRGEYLGTSWIISLASACLSHRIAYQATEEEDKVDGFVVGTIFQYLDFKPIQTVPNPNEQLVECAAFSFMEQFKQVYLVGDGSTCPQMWQSIANQAQITSQHQILLKIIPRIVHHIKQAVSEQLVTSAISLFKELVNGVHTCKLLQSKELKQFVRECGIFEISVTVTTQQSKSIMVLFECISKLYLSDHYNESTDTNLHQILASLTPFIDSNSFDITEIHLLIRKLRGICMSIFTTKLYKILFDWLLPRFSKIKEYLQIGNLELGNNILKLMKELTRNKANRLNFETCGEYGVLLFRETVSLIIVIFTKLEPEIAAANDATPYLKPIYITFDILKNLISSKATPFGILKFYREECLPQMEYNKLGFAYFSVWVCMTGEYMPYLLSDITEPVLNQLLMNCFKLIENQDNSTSTQATVIVNQIFTKVHNDPAHTFFSLNVESHAHNFCQLLFYRLFNFELDTQWSLTRPFLPVILYNVDYFHAYTSKLISIQTDRLPTETSWAQILYGIMKELEYDLNSQKPWCFTNI</sequence>
<evidence type="ECO:0000256" key="2">
    <source>
        <dbReference type="ARBA" id="ARBA00004496"/>
    </source>
</evidence>
<dbReference type="Pfam" id="PF25795">
    <property type="entry name" value="TPR_XPO7"/>
    <property type="match status" value="1"/>
</dbReference>
<evidence type="ECO:0000313" key="9">
    <source>
        <dbReference type="EMBL" id="KAJ3261603.1"/>
    </source>
</evidence>
<dbReference type="GO" id="GO:0005049">
    <property type="term" value="F:nuclear export signal receptor activity"/>
    <property type="evidence" value="ECO:0007669"/>
    <property type="project" value="InterPro"/>
</dbReference>
<dbReference type="InterPro" id="IPR036140">
    <property type="entry name" value="PFN_sf"/>
</dbReference>
<dbReference type="InterPro" id="IPR057947">
    <property type="entry name" value="TPR_XPO7/RBP17"/>
</dbReference>
<protein>
    <submittedName>
        <fullName evidence="9">Ran-binding protein 17</fullName>
    </submittedName>
</protein>
<dbReference type="InterPro" id="IPR044189">
    <property type="entry name" value="XPO4/7-like"/>
</dbReference>
<dbReference type="PANTHER" id="PTHR12596">
    <property type="entry name" value="EXPORTIN 4,7-RELATED"/>
    <property type="match status" value="1"/>
</dbReference>
<comment type="subcellular location">
    <subcellularLocation>
        <location evidence="2">Cytoplasm</location>
    </subcellularLocation>
    <subcellularLocation>
        <location evidence="1">Nucleus</location>
    </subcellularLocation>
</comment>
<dbReference type="Gene3D" id="3.30.450.30">
    <property type="entry name" value="Dynein light chain 2a, cytoplasmic"/>
    <property type="match status" value="1"/>
</dbReference>
<dbReference type="SUPFAM" id="SSF55770">
    <property type="entry name" value="Profilin (actin-binding protein)"/>
    <property type="match status" value="1"/>
</dbReference>
<dbReference type="PANTHER" id="PTHR12596:SF2">
    <property type="entry name" value="EXPORTIN-7 ISOFORM X1"/>
    <property type="match status" value="1"/>
</dbReference>
<keyword evidence="6" id="KW-0653">Protein transport</keyword>
<evidence type="ECO:0000313" key="10">
    <source>
        <dbReference type="Proteomes" id="UP001210925"/>
    </source>
</evidence>